<sequence length="129" mass="14376">MFPSESSLKPCHWSVLIFSGRCLIRNRSLPRAETDLVAILVATVRAAADEVTDCGSVYTQQHGICGVQEPGCGLRSDNTLRRPAGDVLLADFRRRSRIQNPLSQGRFQGLMVRAAYEWTQSQRSHALFT</sequence>
<name>A0AAV7SDY4_PLEWA</name>
<organism evidence="1 2">
    <name type="scientific">Pleurodeles waltl</name>
    <name type="common">Iberian ribbed newt</name>
    <dbReference type="NCBI Taxonomy" id="8319"/>
    <lineage>
        <taxon>Eukaryota</taxon>
        <taxon>Metazoa</taxon>
        <taxon>Chordata</taxon>
        <taxon>Craniata</taxon>
        <taxon>Vertebrata</taxon>
        <taxon>Euteleostomi</taxon>
        <taxon>Amphibia</taxon>
        <taxon>Batrachia</taxon>
        <taxon>Caudata</taxon>
        <taxon>Salamandroidea</taxon>
        <taxon>Salamandridae</taxon>
        <taxon>Pleurodelinae</taxon>
        <taxon>Pleurodeles</taxon>
    </lineage>
</organism>
<comment type="caution">
    <text evidence="1">The sequence shown here is derived from an EMBL/GenBank/DDBJ whole genome shotgun (WGS) entry which is preliminary data.</text>
</comment>
<proteinExistence type="predicted"/>
<protein>
    <submittedName>
        <fullName evidence="1">Uncharacterized protein</fullName>
    </submittedName>
</protein>
<gene>
    <name evidence="1" type="ORF">NDU88_002875</name>
</gene>
<evidence type="ECO:0000313" key="2">
    <source>
        <dbReference type="Proteomes" id="UP001066276"/>
    </source>
</evidence>
<accession>A0AAV7SDY4</accession>
<evidence type="ECO:0000313" key="1">
    <source>
        <dbReference type="EMBL" id="KAJ1162407.1"/>
    </source>
</evidence>
<dbReference type="EMBL" id="JANPWB010000008">
    <property type="protein sequence ID" value="KAJ1162407.1"/>
    <property type="molecule type" value="Genomic_DNA"/>
</dbReference>
<dbReference type="Proteomes" id="UP001066276">
    <property type="component" value="Chromosome 4_2"/>
</dbReference>
<keyword evidence="2" id="KW-1185">Reference proteome</keyword>
<reference evidence="1" key="1">
    <citation type="journal article" date="2022" name="bioRxiv">
        <title>Sequencing and chromosome-scale assembly of the giantPleurodeles waltlgenome.</title>
        <authorList>
            <person name="Brown T."/>
            <person name="Elewa A."/>
            <person name="Iarovenko S."/>
            <person name="Subramanian E."/>
            <person name="Araus A.J."/>
            <person name="Petzold A."/>
            <person name="Susuki M."/>
            <person name="Suzuki K.-i.T."/>
            <person name="Hayashi T."/>
            <person name="Toyoda A."/>
            <person name="Oliveira C."/>
            <person name="Osipova E."/>
            <person name="Leigh N.D."/>
            <person name="Simon A."/>
            <person name="Yun M.H."/>
        </authorList>
    </citation>
    <scope>NUCLEOTIDE SEQUENCE</scope>
    <source>
        <strain evidence="1">20211129_DDA</strain>
        <tissue evidence="1">Liver</tissue>
    </source>
</reference>
<dbReference type="AlphaFoldDB" id="A0AAV7SDY4"/>